<keyword evidence="2" id="KW-1185">Reference proteome</keyword>
<dbReference type="EMBL" id="KX229736">
    <property type="protein sequence ID" value="ANH51276.1"/>
    <property type="molecule type" value="Genomic_DNA"/>
</dbReference>
<name>A0A1B0XVV1_9CAUD</name>
<dbReference type="Proteomes" id="UP000221511">
    <property type="component" value="Segment"/>
</dbReference>
<gene>
    <name evidence="1" type="ORF">PC5_00157</name>
</gene>
<protein>
    <submittedName>
        <fullName evidence="1">Uncharacterized protein</fullName>
    </submittedName>
</protein>
<proteinExistence type="predicted"/>
<accession>A0A1B0XVV1</accession>
<organism evidence="1 2">
    <name type="scientific">Campylobacter phage PC5</name>
    <dbReference type="NCBI Taxonomy" id="1541690"/>
    <lineage>
        <taxon>Viruses</taxon>
        <taxon>Duplodnaviria</taxon>
        <taxon>Heunggongvirae</taxon>
        <taxon>Uroviricota</taxon>
        <taxon>Caudoviricetes</taxon>
        <taxon>Connertonviridae</taxon>
        <taxon>Fletchervirus</taxon>
        <taxon>Fletchervirus PC5</taxon>
    </lineage>
</organism>
<sequence length="518" mass="59650">MIDRVDLPNIYNENKLHKDSVEALYEVLDELNPYSLDIYNIFKRPNDNITENIVKIYAESLYYGMQKALTNPVVIQRMKEKIGTTDNYQPFDIKEFYKKLLKDYFVNFTSFKEKKGLDVAIEYAYNIIFTSGLQPGLDVNGSSGFNLKWGTEDNPNEPFFIRIEGLLDPILYEGSVKSIAHPVGFGYNYVISLVLEFIEYIDDLINFNVKTLEIVSTNYRKEFDKDKVEDIYTSKNIQNQERIVITFNDGKQLIKDFNGFITYNEKDGSVIENWNNTYILKLDYDISLKFRLKDEFDNSENNLIVYDCVWNRLNSFDTPIIGEAIVNKFRVADKYYSSLVIGKIDDNTIYTLPDDPIKYTPDKMPLFLTNAINRGLFEHIHDDIDLYSTNNFTDNVINEKGISNTVGNKIIVGSFKVGSQSENPEGGVILDDSFSIEREMIPTEYSETVAKNLKTNFYTTILDNFDEKVVNDDIKITVGSFKVGNINIGAEYIDNGVILDDAFDINILKIRKNNGRIN</sequence>
<evidence type="ECO:0000313" key="1">
    <source>
        <dbReference type="EMBL" id="ANH51276.1"/>
    </source>
</evidence>
<reference evidence="1 2" key="1">
    <citation type="submission" date="2016-05" db="EMBL/GenBank/DDBJ databases">
        <title>Campylobacter bacteriophages isolated in Slovenia.</title>
        <authorList>
            <person name="Janez N."/>
            <person name="Peterka M."/>
            <person name="Accetto T."/>
        </authorList>
    </citation>
    <scope>NUCLEOTIDE SEQUENCE [LARGE SCALE GENOMIC DNA]</scope>
</reference>
<evidence type="ECO:0000313" key="2">
    <source>
        <dbReference type="Proteomes" id="UP000221511"/>
    </source>
</evidence>